<reference evidence="10" key="1">
    <citation type="submission" date="2022-11" db="EMBL/GenBank/DDBJ databases">
        <authorList>
            <person name="Petersen C."/>
        </authorList>
    </citation>
    <scope>NUCLEOTIDE SEQUENCE</scope>
    <source>
        <strain evidence="10">IBT 19713</strain>
    </source>
</reference>
<keyword evidence="8" id="KW-0862">Zinc</keyword>
<dbReference type="PROSITE" id="PS51873">
    <property type="entry name" value="TRIAD"/>
    <property type="match status" value="1"/>
</dbReference>
<sequence>MSDTQSSSLALQLLLHDLEELESQQKDKQALGEPTDLEFAITRLREDIQTAQIRLQDSILAQSTIAAVATDQNLLASIKSEENLAIRDRGYALDLNRNDGEIEQQDEAQENDEEDAISLIMGDLMSRIPLQNTLDNGESLSLPAYRPQVLEIKKECTGCLEMTEDIMFEGACGHSFCLACVRQLLLGATTNEEMYPPRCCGTPVSPATIMRVLNYQELRAFCEKAMEWTSKERLYCANPACSKFISGSNIKDQIGTCKDCNTQTHLVCRSIAHPGIDCPDDDALQGVLELASAEEWRRCNNCRAMVELHYGCNHITCRYVNGCY</sequence>
<evidence type="ECO:0000256" key="1">
    <source>
        <dbReference type="ARBA" id="ARBA00001798"/>
    </source>
</evidence>
<dbReference type="GO" id="GO:0061630">
    <property type="term" value="F:ubiquitin protein ligase activity"/>
    <property type="evidence" value="ECO:0007669"/>
    <property type="project" value="UniProtKB-EC"/>
</dbReference>
<dbReference type="PROSITE" id="PS00518">
    <property type="entry name" value="ZF_RING_1"/>
    <property type="match status" value="1"/>
</dbReference>
<dbReference type="PANTHER" id="PTHR11685">
    <property type="entry name" value="RBR FAMILY RING FINGER AND IBR DOMAIN-CONTAINING"/>
    <property type="match status" value="1"/>
</dbReference>
<dbReference type="InterPro" id="IPR044066">
    <property type="entry name" value="TRIAD_supradom"/>
</dbReference>
<dbReference type="SUPFAM" id="SSF57850">
    <property type="entry name" value="RING/U-box"/>
    <property type="match status" value="2"/>
</dbReference>
<dbReference type="GO" id="GO:0008270">
    <property type="term" value="F:zinc ion binding"/>
    <property type="evidence" value="ECO:0007669"/>
    <property type="project" value="UniProtKB-KW"/>
</dbReference>
<comment type="caution">
    <text evidence="10">The sequence shown here is derived from an EMBL/GenBank/DDBJ whole genome shotgun (WGS) entry which is preliminary data.</text>
</comment>
<keyword evidence="11" id="KW-1185">Reference proteome</keyword>
<protein>
    <recommendedName>
        <fullName evidence="2">RBR-type E3 ubiquitin transferase</fullName>
        <ecNumber evidence="2">2.3.2.31</ecNumber>
    </recommendedName>
</protein>
<evidence type="ECO:0000256" key="5">
    <source>
        <dbReference type="ARBA" id="ARBA00022737"/>
    </source>
</evidence>
<evidence type="ECO:0000313" key="10">
    <source>
        <dbReference type="EMBL" id="KAJ5217043.1"/>
    </source>
</evidence>
<keyword evidence="4" id="KW-0479">Metal-binding</keyword>
<evidence type="ECO:0000256" key="2">
    <source>
        <dbReference type="ARBA" id="ARBA00012251"/>
    </source>
</evidence>
<evidence type="ECO:0000259" key="9">
    <source>
        <dbReference type="PROSITE" id="PS51873"/>
    </source>
</evidence>
<keyword evidence="7" id="KW-0833">Ubl conjugation pathway</keyword>
<dbReference type="Proteomes" id="UP001150941">
    <property type="component" value="Unassembled WGS sequence"/>
</dbReference>
<keyword evidence="3" id="KW-0808">Transferase</keyword>
<dbReference type="EMBL" id="JAPQKS010000008">
    <property type="protein sequence ID" value="KAJ5217043.1"/>
    <property type="molecule type" value="Genomic_DNA"/>
</dbReference>
<proteinExistence type="predicted"/>
<dbReference type="GO" id="GO:0016567">
    <property type="term" value="P:protein ubiquitination"/>
    <property type="evidence" value="ECO:0007669"/>
    <property type="project" value="InterPro"/>
</dbReference>
<comment type="catalytic activity">
    <reaction evidence="1">
        <text>[E2 ubiquitin-conjugating enzyme]-S-ubiquitinyl-L-cysteine + [acceptor protein]-L-lysine = [E2 ubiquitin-conjugating enzyme]-L-cysteine + [acceptor protein]-N(6)-ubiquitinyl-L-lysine.</text>
        <dbReference type="EC" id="2.3.2.31"/>
    </reaction>
</comment>
<dbReference type="InterPro" id="IPR031127">
    <property type="entry name" value="E3_UB_ligase_RBR"/>
</dbReference>
<dbReference type="InterPro" id="IPR017907">
    <property type="entry name" value="Znf_RING_CS"/>
</dbReference>
<evidence type="ECO:0000256" key="7">
    <source>
        <dbReference type="ARBA" id="ARBA00022786"/>
    </source>
</evidence>
<evidence type="ECO:0000256" key="4">
    <source>
        <dbReference type="ARBA" id="ARBA00022723"/>
    </source>
</evidence>
<evidence type="ECO:0000256" key="3">
    <source>
        <dbReference type="ARBA" id="ARBA00022679"/>
    </source>
</evidence>
<feature type="domain" description="RING-type" evidence="9">
    <location>
        <begin position="152"/>
        <end position="324"/>
    </location>
</feature>
<keyword evidence="6" id="KW-0863">Zinc-finger</keyword>
<dbReference type="OrthoDB" id="10009520at2759"/>
<keyword evidence="5" id="KW-0677">Repeat</keyword>
<dbReference type="AlphaFoldDB" id="A0A9W9NDW9"/>
<gene>
    <name evidence="10" type="ORF">N7468_010051</name>
</gene>
<evidence type="ECO:0000256" key="6">
    <source>
        <dbReference type="ARBA" id="ARBA00022771"/>
    </source>
</evidence>
<evidence type="ECO:0000256" key="8">
    <source>
        <dbReference type="ARBA" id="ARBA00022833"/>
    </source>
</evidence>
<dbReference type="CDD" id="cd20335">
    <property type="entry name" value="BRcat_RBR"/>
    <property type="match status" value="1"/>
</dbReference>
<dbReference type="EC" id="2.3.2.31" evidence="2"/>
<name>A0A9W9NDW9_9EURO</name>
<organism evidence="10 11">
    <name type="scientific">Penicillium chermesinum</name>
    <dbReference type="NCBI Taxonomy" id="63820"/>
    <lineage>
        <taxon>Eukaryota</taxon>
        <taxon>Fungi</taxon>
        <taxon>Dikarya</taxon>
        <taxon>Ascomycota</taxon>
        <taxon>Pezizomycotina</taxon>
        <taxon>Eurotiomycetes</taxon>
        <taxon>Eurotiomycetidae</taxon>
        <taxon>Eurotiales</taxon>
        <taxon>Aspergillaceae</taxon>
        <taxon>Penicillium</taxon>
    </lineage>
</organism>
<dbReference type="Pfam" id="PF01485">
    <property type="entry name" value="IBR"/>
    <property type="match status" value="1"/>
</dbReference>
<accession>A0A9W9NDW9</accession>
<reference evidence="10" key="2">
    <citation type="journal article" date="2023" name="IMA Fungus">
        <title>Comparative genomic study of the Penicillium genus elucidates a diverse pangenome and 15 lateral gene transfer events.</title>
        <authorList>
            <person name="Petersen C."/>
            <person name="Sorensen T."/>
            <person name="Nielsen M.R."/>
            <person name="Sondergaard T.E."/>
            <person name="Sorensen J.L."/>
            <person name="Fitzpatrick D.A."/>
            <person name="Frisvad J.C."/>
            <person name="Nielsen K.L."/>
        </authorList>
    </citation>
    <scope>NUCLEOTIDE SEQUENCE</scope>
    <source>
        <strain evidence="10">IBT 19713</strain>
    </source>
</reference>
<evidence type="ECO:0000313" key="11">
    <source>
        <dbReference type="Proteomes" id="UP001150941"/>
    </source>
</evidence>
<dbReference type="GeneID" id="83206650"/>
<dbReference type="RefSeq" id="XP_058325914.1">
    <property type="nucleotide sequence ID" value="XM_058479346.1"/>
</dbReference>
<dbReference type="InterPro" id="IPR002867">
    <property type="entry name" value="IBR_dom"/>
</dbReference>